<evidence type="ECO:0000313" key="3">
    <source>
        <dbReference type="Proteomes" id="UP000316621"/>
    </source>
</evidence>
<name>A0A4Y7K6Z3_PAPSO</name>
<evidence type="ECO:0000313" key="2">
    <source>
        <dbReference type="EMBL" id="RZC68102.1"/>
    </source>
</evidence>
<keyword evidence="1" id="KW-1133">Transmembrane helix</keyword>
<organism evidence="2 3">
    <name type="scientific">Papaver somniferum</name>
    <name type="common">Opium poppy</name>
    <dbReference type="NCBI Taxonomy" id="3469"/>
    <lineage>
        <taxon>Eukaryota</taxon>
        <taxon>Viridiplantae</taxon>
        <taxon>Streptophyta</taxon>
        <taxon>Embryophyta</taxon>
        <taxon>Tracheophyta</taxon>
        <taxon>Spermatophyta</taxon>
        <taxon>Magnoliopsida</taxon>
        <taxon>Ranunculales</taxon>
        <taxon>Papaveraceae</taxon>
        <taxon>Papaveroideae</taxon>
        <taxon>Papaver</taxon>
    </lineage>
</organism>
<evidence type="ECO:0000256" key="1">
    <source>
        <dbReference type="SAM" id="Phobius"/>
    </source>
</evidence>
<keyword evidence="1" id="KW-0812">Transmembrane</keyword>
<gene>
    <name evidence="2" type="ORF">C5167_031356</name>
</gene>
<dbReference type="AlphaFoldDB" id="A0A4Y7K6Z3"/>
<reference evidence="2 3" key="1">
    <citation type="journal article" date="2018" name="Science">
        <title>The opium poppy genome and morphinan production.</title>
        <authorList>
            <person name="Guo L."/>
            <person name="Winzer T."/>
            <person name="Yang X."/>
            <person name="Li Y."/>
            <person name="Ning Z."/>
            <person name="He Z."/>
            <person name="Teodor R."/>
            <person name="Lu Y."/>
            <person name="Bowser T.A."/>
            <person name="Graham I.A."/>
            <person name="Ye K."/>
        </authorList>
    </citation>
    <scope>NUCLEOTIDE SEQUENCE [LARGE SCALE GENOMIC DNA]</scope>
    <source>
        <strain evidence="3">cv. HN1</strain>
        <tissue evidence="2">Leaves</tissue>
    </source>
</reference>
<dbReference type="EMBL" id="CM010721">
    <property type="protein sequence ID" value="RZC68102.1"/>
    <property type="molecule type" value="Genomic_DNA"/>
</dbReference>
<dbReference type="Proteomes" id="UP000316621">
    <property type="component" value="Chromosome 7"/>
</dbReference>
<accession>A0A4Y7K6Z3</accession>
<protein>
    <submittedName>
        <fullName evidence="2">Uncharacterized protein</fullName>
    </submittedName>
</protein>
<feature type="non-terminal residue" evidence="2">
    <location>
        <position position="1"/>
    </location>
</feature>
<sequence>IIFTFIIRKPLISKILFFVFFFFLKAEVLNHHFSFRRRTYIDNKIKPIINHQKWSHLDDREITFRIIEKSRGLKNECWTPYRDAEWLLNILTEANLENKVIDMHYRFRAYGIWHYKMF</sequence>
<feature type="transmembrane region" description="Helical" evidence="1">
    <location>
        <begin position="12"/>
        <end position="29"/>
    </location>
</feature>
<keyword evidence="3" id="KW-1185">Reference proteome</keyword>
<keyword evidence="1" id="KW-0472">Membrane</keyword>
<feature type="non-terminal residue" evidence="2">
    <location>
        <position position="118"/>
    </location>
</feature>
<proteinExistence type="predicted"/>
<dbReference type="Gramene" id="RZC68102">
    <property type="protein sequence ID" value="RZC68102"/>
    <property type="gene ID" value="C5167_031356"/>
</dbReference>